<dbReference type="EMBL" id="LAZR01013082">
    <property type="protein sequence ID" value="KKM23648.1"/>
    <property type="molecule type" value="Genomic_DNA"/>
</dbReference>
<dbReference type="AlphaFoldDB" id="A0A0F9KNG1"/>
<accession>A0A0F9KNG1</accession>
<protein>
    <recommendedName>
        <fullName evidence="1">Lipocalin-like domain-containing protein</fullName>
    </recommendedName>
</protein>
<feature type="domain" description="Lipocalin-like" evidence="1">
    <location>
        <begin position="33"/>
        <end position="139"/>
    </location>
</feature>
<dbReference type="PROSITE" id="PS51257">
    <property type="entry name" value="PROKAR_LIPOPROTEIN"/>
    <property type="match status" value="1"/>
</dbReference>
<gene>
    <name evidence="2" type="ORF">LCGC14_1613050</name>
</gene>
<name>A0A0F9KNG1_9ZZZZ</name>
<evidence type="ECO:0000313" key="2">
    <source>
        <dbReference type="EMBL" id="KKM23648.1"/>
    </source>
</evidence>
<evidence type="ECO:0000259" key="1">
    <source>
        <dbReference type="Pfam" id="PF13648"/>
    </source>
</evidence>
<dbReference type="Pfam" id="PF13648">
    <property type="entry name" value="Lipocalin_4"/>
    <property type="match status" value="1"/>
</dbReference>
<comment type="caution">
    <text evidence="2">The sequence shown here is derived from an EMBL/GenBank/DDBJ whole genome shotgun (WGS) entry which is preliminary data.</text>
</comment>
<sequence length="158" mass="17456">MIKSSILFCTLSLSLFSCSTTKQARDDRKTVDGTWTLNDVGYEGSDGDFKAELFDDASAVCFEGSSWFFRDNNSTGSFTIQPGSLCSGGERNIRWSIIDNPNGGQQLQFKYIDEKKNDINGRTGYRLDVVSIAPSQMVLKSDVTVDGSPVSVVYEFSR</sequence>
<organism evidence="2">
    <name type="scientific">marine sediment metagenome</name>
    <dbReference type="NCBI Taxonomy" id="412755"/>
    <lineage>
        <taxon>unclassified sequences</taxon>
        <taxon>metagenomes</taxon>
        <taxon>ecological metagenomes</taxon>
    </lineage>
</organism>
<proteinExistence type="predicted"/>
<reference evidence="2" key="1">
    <citation type="journal article" date="2015" name="Nature">
        <title>Complex archaea that bridge the gap between prokaryotes and eukaryotes.</title>
        <authorList>
            <person name="Spang A."/>
            <person name="Saw J.H."/>
            <person name="Jorgensen S.L."/>
            <person name="Zaremba-Niedzwiedzka K."/>
            <person name="Martijn J."/>
            <person name="Lind A.E."/>
            <person name="van Eijk R."/>
            <person name="Schleper C."/>
            <person name="Guy L."/>
            <person name="Ettema T.J."/>
        </authorList>
    </citation>
    <scope>NUCLEOTIDE SEQUENCE</scope>
</reference>
<dbReference type="InterPro" id="IPR024311">
    <property type="entry name" value="Lipocalin-like"/>
</dbReference>